<dbReference type="Pfam" id="PF18596">
    <property type="entry name" value="Sld7_C"/>
    <property type="match status" value="1"/>
</dbReference>
<name>A0A1E4SEZ2_9ASCO</name>
<dbReference type="EMBL" id="KV453914">
    <property type="protein sequence ID" value="ODV78035.1"/>
    <property type="molecule type" value="Genomic_DNA"/>
</dbReference>
<dbReference type="GeneID" id="30980367"/>
<dbReference type="Proteomes" id="UP000094285">
    <property type="component" value="Unassembled WGS sequence"/>
</dbReference>
<accession>A0A1E4SEZ2</accession>
<dbReference type="AlphaFoldDB" id="A0A1E4SEZ2"/>
<evidence type="ECO:0000313" key="2">
    <source>
        <dbReference type="EMBL" id="ODV78035.1"/>
    </source>
</evidence>
<feature type="domain" description="Sld7 C-terminal" evidence="1">
    <location>
        <begin position="176"/>
        <end position="257"/>
    </location>
</feature>
<proteinExistence type="predicted"/>
<dbReference type="RefSeq" id="XP_020063157.1">
    <property type="nucleotide sequence ID" value="XM_020206230.1"/>
</dbReference>
<dbReference type="STRING" id="984487.A0A1E4SEZ2"/>
<keyword evidence="3" id="KW-1185">Reference proteome</keyword>
<dbReference type="OrthoDB" id="4063051at2759"/>
<evidence type="ECO:0000259" key="1">
    <source>
        <dbReference type="Pfam" id="PF18596"/>
    </source>
</evidence>
<reference evidence="3" key="1">
    <citation type="submission" date="2016-05" db="EMBL/GenBank/DDBJ databases">
        <title>Comparative genomics of biotechnologically important yeasts.</title>
        <authorList>
            <consortium name="DOE Joint Genome Institute"/>
            <person name="Riley R."/>
            <person name="Haridas S."/>
            <person name="Wolfe K.H."/>
            <person name="Lopes M.R."/>
            <person name="Hittinger C.T."/>
            <person name="Goker M."/>
            <person name="Salamov A."/>
            <person name="Wisecaver J."/>
            <person name="Long T.M."/>
            <person name="Aerts A.L."/>
            <person name="Barry K."/>
            <person name="Choi C."/>
            <person name="Clum A."/>
            <person name="Coughlan A.Y."/>
            <person name="Deshpande S."/>
            <person name="Douglass A.P."/>
            <person name="Hanson S.J."/>
            <person name="Klenk H.-P."/>
            <person name="Labutti K."/>
            <person name="Lapidus A."/>
            <person name="Lindquist E."/>
            <person name="Lipzen A."/>
            <person name="Meier-Kolthoff J.P."/>
            <person name="Ohm R.A."/>
            <person name="Otillar R.P."/>
            <person name="Pangilinan J."/>
            <person name="Peng Y."/>
            <person name="Rokas A."/>
            <person name="Rosa C.A."/>
            <person name="Scheuner C."/>
            <person name="Sibirny A.A."/>
            <person name="Slot J.C."/>
            <person name="Stielow J.B."/>
            <person name="Sun H."/>
            <person name="Kurtzman C.P."/>
            <person name="Blackwell M."/>
            <person name="Grigoriev I.V."/>
            <person name="Jeffries T.W."/>
        </authorList>
    </citation>
    <scope>NUCLEOTIDE SEQUENCE [LARGE SCALE GENOMIC DNA]</scope>
    <source>
        <strain evidence="3">NRRL Y-17324</strain>
    </source>
</reference>
<evidence type="ECO:0000313" key="3">
    <source>
        <dbReference type="Proteomes" id="UP000094285"/>
    </source>
</evidence>
<protein>
    <recommendedName>
        <fullName evidence="1">Sld7 C-terminal domain-containing protein</fullName>
    </recommendedName>
</protein>
<organism evidence="2 3">
    <name type="scientific">Suhomyces tanzawaensis NRRL Y-17324</name>
    <dbReference type="NCBI Taxonomy" id="984487"/>
    <lineage>
        <taxon>Eukaryota</taxon>
        <taxon>Fungi</taxon>
        <taxon>Dikarya</taxon>
        <taxon>Ascomycota</taxon>
        <taxon>Saccharomycotina</taxon>
        <taxon>Pichiomycetes</taxon>
        <taxon>Debaryomycetaceae</taxon>
        <taxon>Suhomyces</taxon>
    </lineage>
</organism>
<dbReference type="InterPro" id="IPR041260">
    <property type="entry name" value="Sld7_C"/>
</dbReference>
<sequence length="260" mass="29050">MEDPTTVSLTYQNTSLQDVQVWSAGPATPYFSPYHHLDATVLPTAIPLYLILAPPATIYSNDASTAEFFKTHLLPISLANGLGLLFKSDSADQYLVFYYDDHIRMLVIDFDGLNNALALIDVNSSIASNTFIDTRRAPVQENTLVFDKVLERKKQPNPFIESAKPSTNSLLVLSSQEHINQAVNKVILSGLRIRGLSTSLGHSSNDKLTIKEIYHMTYKAALFGLRKYNYSFNGSTKKKITMDDIQDVVERLLEVFVDVV</sequence>
<gene>
    <name evidence="2" type="ORF">CANTADRAFT_12623</name>
</gene>